<proteinExistence type="predicted"/>
<dbReference type="Pfam" id="PF00615">
    <property type="entry name" value="RGS"/>
    <property type="match status" value="1"/>
</dbReference>
<protein>
    <recommendedName>
        <fullName evidence="2">RGS domain-containing protein</fullName>
    </recommendedName>
</protein>
<dbReference type="PRINTS" id="PR01301">
    <property type="entry name" value="RGSPROTEIN"/>
</dbReference>
<dbReference type="PANTHER" id="PTHR10845:SF43">
    <property type="entry name" value="REGULATOR OF G-PROTEIN SIGNALING 2"/>
    <property type="match status" value="1"/>
</dbReference>
<accession>A0A315VY70</accession>
<evidence type="ECO:0000313" key="4">
    <source>
        <dbReference type="Proteomes" id="UP000250572"/>
    </source>
</evidence>
<name>A0A315VY70_GAMAF</name>
<keyword evidence="1" id="KW-0734">Signal transduction inhibitor</keyword>
<dbReference type="Gene3D" id="1.10.167.10">
    <property type="entry name" value="Regulator of G-protein Signalling 4, domain 2"/>
    <property type="match status" value="1"/>
</dbReference>
<keyword evidence="4" id="KW-1185">Reference proteome</keyword>
<reference evidence="3 4" key="1">
    <citation type="journal article" date="2018" name="G3 (Bethesda)">
        <title>A High-Quality Reference Genome for the Invasive Mosquitofish Gambusia affinis Using a Chicago Library.</title>
        <authorList>
            <person name="Hoffberg S.L."/>
            <person name="Troendle N.J."/>
            <person name="Glenn T.C."/>
            <person name="Mahmud O."/>
            <person name="Louha S."/>
            <person name="Chalopin D."/>
            <person name="Bennetzen J.L."/>
            <person name="Mauricio R."/>
        </authorList>
    </citation>
    <scope>NUCLEOTIDE SEQUENCE [LARGE SCALE GENOMIC DNA]</scope>
    <source>
        <strain evidence="3">NE01/NJP1002.9</strain>
        <tissue evidence="3">Muscle</tissue>
    </source>
</reference>
<organism evidence="3 4">
    <name type="scientific">Gambusia affinis</name>
    <name type="common">Western mosquitofish</name>
    <name type="synonym">Heterandria affinis</name>
    <dbReference type="NCBI Taxonomy" id="33528"/>
    <lineage>
        <taxon>Eukaryota</taxon>
        <taxon>Metazoa</taxon>
        <taxon>Chordata</taxon>
        <taxon>Craniata</taxon>
        <taxon>Vertebrata</taxon>
        <taxon>Euteleostomi</taxon>
        <taxon>Actinopterygii</taxon>
        <taxon>Neopterygii</taxon>
        <taxon>Teleostei</taxon>
        <taxon>Neoteleostei</taxon>
        <taxon>Acanthomorphata</taxon>
        <taxon>Ovalentaria</taxon>
        <taxon>Atherinomorphae</taxon>
        <taxon>Cyprinodontiformes</taxon>
        <taxon>Poeciliidae</taxon>
        <taxon>Poeciliinae</taxon>
        <taxon>Gambusia</taxon>
    </lineage>
</organism>
<dbReference type="GO" id="GO:0009968">
    <property type="term" value="P:negative regulation of signal transduction"/>
    <property type="evidence" value="ECO:0007669"/>
    <property type="project" value="UniProtKB-KW"/>
</dbReference>
<dbReference type="InterPro" id="IPR036305">
    <property type="entry name" value="RGS_sf"/>
</dbReference>
<dbReference type="Proteomes" id="UP000250572">
    <property type="component" value="Unassembled WGS sequence"/>
</dbReference>
<evidence type="ECO:0000313" key="3">
    <source>
        <dbReference type="EMBL" id="PWA28526.1"/>
    </source>
</evidence>
<dbReference type="STRING" id="33528.ENSGAFP00000022237"/>
<dbReference type="SMART" id="SM00315">
    <property type="entry name" value="RGS"/>
    <property type="match status" value="1"/>
</dbReference>
<dbReference type="SUPFAM" id="SSF48097">
    <property type="entry name" value="Regulator of G-protein signaling, RGS"/>
    <property type="match status" value="1"/>
</dbReference>
<dbReference type="FunFam" id="1.10.167.10:FF:000001">
    <property type="entry name" value="Putative regulator of g-protein signaling 12"/>
    <property type="match status" value="1"/>
</dbReference>
<gene>
    <name evidence="3" type="ORF">CCH79_00013561</name>
</gene>
<evidence type="ECO:0000256" key="1">
    <source>
        <dbReference type="ARBA" id="ARBA00022700"/>
    </source>
</evidence>
<evidence type="ECO:0000259" key="2">
    <source>
        <dbReference type="PROSITE" id="PS50132"/>
    </source>
</evidence>
<dbReference type="EMBL" id="NHOQ01000815">
    <property type="protein sequence ID" value="PWA28526.1"/>
    <property type="molecule type" value="Genomic_DNA"/>
</dbReference>
<dbReference type="PROSITE" id="PS50132">
    <property type="entry name" value="RGS"/>
    <property type="match status" value="1"/>
</dbReference>
<dbReference type="PANTHER" id="PTHR10845">
    <property type="entry name" value="REGULATOR OF G PROTEIN SIGNALING"/>
    <property type="match status" value="1"/>
</dbReference>
<sequence length="473" mass="53533">MRENLSNMSSPNMALPDCMKPSDLSAEKRGIKRKNWRNRIRLMWTNSSKSILHPMKNKSYRPSVDDVNQWAQSLDKLLGHKYGKAAFHIFLKSEFCEENIEFWTACENFKSLTSQKALTSKANTIYEEFIKSEAPKEINLDFNTRNAIEQCLHAPSATSFQAAQKKVYSLMENNSYPRFIHSDLYKELCAVANGNSKLINKTNEIFIRCHALTWQQTPGIGSNKYLRKPQCERRRPSTLAVMKITEYLQQQGRNCQNCTSNRWDGWTLASVCFCDRRGDTSCFRRPRCQRRFHSSLSTQPGDAKVERRAEVKSGTRVEGRLAEQSLHLPVIPGCLTKSLSFSCPPSAMSEPQETLYIEQVQLMSRAGAAGEYGGTAEGIQEMNESIWVVEYRLWDSSWKPLPMELSMSVSAVLLLGRIDTGIVLVGLQMVPVLDEFIGLKLMGCDQVAVLATGIRDAPMVEEELIGRGCRVDA</sequence>
<dbReference type="InterPro" id="IPR016137">
    <property type="entry name" value="RGS"/>
</dbReference>
<dbReference type="FunFam" id="1.10.196.10:FF:000001">
    <property type="entry name" value="Regulator of G-protein signaling 8"/>
    <property type="match status" value="1"/>
</dbReference>
<feature type="domain" description="RGS" evidence="2">
    <location>
        <begin position="73"/>
        <end position="189"/>
    </location>
</feature>
<dbReference type="AlphaFoldDB" id="A0A315VY70"/>
<dbReference type="InterPro" id="IPR044926">
    <property type="entry name" value="RGS_subdomain_2"/>
</dbReference>
<comment type="caution">
    <text evidence="3">The sequence shown here is derived from an EMBL/GenBank/DDBJ whole genome shotgun (WGS) entry which is preliminary data.</text>
</comment>